<reference evidence="3 4" key="1">
    <citation type="submission" date="2022-06" db="EMBL/GenBank/DDBJ databases">
        <title>Endosaccharibacter gen. nov., sp. nov., endophytic bacteria isolated from sugarcane.</title>
        <authorList>
            <person name="Pitiwittayakul N."/>
            <person name="Yukphan P."/>
            <person name="Charoenyingcharoen P."/>
            <person name="Tanasupawat S."/>
        </authorList>
    </citation>
    <scope>NUCLEOTIDE SEQUENCE [LARGE SCALE GENOMIC DNA]</scope>
    <source>
        <strain evidence="3 4">KSS8</strain>
    </source>
</reference>
<dbReference type="RefSeq" id="WP_422862669.1">
    <property type="nucleotide sequence ID" value="NZ_JAMSKV010000001.1"/>
</dbReference>
<feature type="region of interest" description="Disordered" evidence="1">
    <location>
        <begin position="65"/>
        <end position="206"/>
    </location>
</feature>
<evidence type="ECO:0000256" key="2">
    <source>
        <dbReference type="SAM" id="Phobius"/>
    </source>
</evidence>
<feature type="transmembrane region" description="Helical" evidence="2">
    <location>
        <begin position="13"/>
        <end position="40"/>
    </location>
</feature>
<name>A0ABT1W5Z6_9PROT</name>
<organism evidence="3 4">
    <name type="scientific">Endosaccharibacter trunci</name>
    <dbReference type="NCBI Taxonomy" id="2812733"/>
    <lineage>
        <taxon>Bacteria</taxon>
        <taxon>Pseudomonadati</taxon>
        <taxon>Pseudomonadota</taxon>
        <taxon>Alphaproteobacteria</taxon>
        <taxon>Acetobacterales</taxon>
        <taxon>Acetobacteraceae</taxon>
        <taxon>Endosaccharibacter</taxon>
    </lineage>
</organism>
<dbReference type="Proteomes" id="UP001524587">
    <property type="component" value="Unassembled WGS sequence"/>
</dbReference>
<proteinExistence type="predicted"/>
<feature type="compositionally biased region" description="Basic and acidic residues" evidence="1">
    <location>
        <begin position="179"/>
        <end position="199"/>
    </location>
</feature>
<feature type="compositionally biased region" description="Basic and acidic residues" evidence="1">
    <location>
        <begin position="66"/>
        <end position="82"/>
    </location>
</feature>
<keyword evidence="2" id="KW-0812">Transmembrane</keyword>
<keyword evidence="2" id="KW-0472">Membrane</keyword>
<comment type="caution">
    <text evidence="3">The sequence shown here is derived from an EMBL/GenBank/DDBJ whole genome shotgun (WGS) entry which is preliminary data.</text>
</comment>
<evidence type="ECO:0000256" key="1">
    <source>
        <dbReference type="SAM" id="MobiDB-lite"/>
    </source>
</evidence>
<evidence type="ECO:0008006" key="5">
    <source>
        <dbReference type="Google" id="ProtNLM"/>
    </source>
</evidence>
<evidence type="ECO:0000313" key="3">
    <source>
        <dbReference type="EMBL" id="MCQ8277233.1"/>
    </source>
</evidence>
<evidence type="ECO:0000313" key="4">
    <source>
        <dbReference type="Proteomes" id="UP001524587"/>
    </source>
</evidence>
<keyword evidence="4" id="KW-1185">Reference proteome</keyword>
<gene>
    <name evidence="3" type="ORF">NFI95_02055</name>
</gene>
<dbReference type="EMBL" id="JAMSKV010000001">
    <property type="protein sequence ID" value="MCQ8277233.1"/>
    <property type="molecule type" value="Genomic_DNA"/>
</dbReference>
<feature type="compositionally biased region" description="Basic and acidic residues" evidence="1">
    <location>
        <begin position="135"/>
        <end position="159"/>
    </location>
</feature>
<feature type="compositionally biased region" description="Pro residues" evidence="1">
    <location>
        <begin position="113"/>
        <end position="131"/>
    </location>
</feature>
<keyword evidence="2" id="KW-1133">Transmembrane helix</keyword>
<sequence length="206" mass="23458">MALNLPLPDWVPWWAQLVILILAILFGFAFLMMPFAVFGLKGRLDFLEAQLDDIHAELRMIATRLPEPDRAPPREPVFEEMTRPAARRSPSPVQMPDPAGSPHPEQRRATFAPEPPPMPEPPRPAERPAPTPRFAEAREPAPLRYARPPDERASLHDAAEDWDDPESPRRPLRATTLRDPSRERFREGSPGGDRPRSEPTLRWPSR</sequence>
<accession>A0ABT1W5Z6</accession>
<protein>
    <recommendedName>
        <fullName evidence="5">DUF2339 domain-containing protein</fullName>
    </recommendedName>
</protein>